<comment type="similarity">
    <text evidence="1 5">Belongs to the carbamate kinase family.</text>
</comment>
<dbReference type="NCBIfam" id="TIGR00746">
    <property type="entry name" value="arcC"/>
    <property type="match status" value="1"/>
</dbReference>
<protein>
    <recommendedName>
        <fullName evidence="4 5">Carbamate kinase</fullName>
    </recommendedName>
</protein>
<evidence type="ECO:0000256" key="3">
    <source>
        <dbReference type="ARBA" id="ARBA00022777"/>
    </source>
</evidence>
<proteinExistence type="inferred from homology"/>
<feature type="domain" description="Aspartate/glutamate/uridylate kinase" evidence="6">
    <location>
        <begin position="3"/>
        <end position="295"/>
    </location>
</feature>
<dbReference type="Gene3D" id="3.40.1160.10">
    <property type="entry name" value="Acetylglutamate kinase-like"/>
    <property type="match status" value="1"/>
</dbReference>
<dbReference type="Pfam" id="PF00696">
    <property type="entry name" value="AA_kinase"/>
    <property type="match status" value="1"/>
</dbReference>
<evidence type="ECO:0000259" key="6">
    <source>
        <dbReference type="Pfam" id="PF00696"/>
    </source>
</evidence>
<evidence type="ECO:0000256" key="1">
    <source>
        <dbReference type="ARBA" id="ARBA00011066"/>
    </source>
</evidence>
<name>A0ABS9EMS5_9BACT</name>
<dbReference type="InterPro" id="IPR001048">
    <property type="entry name" value="Asp/Glu/Uridylate_kinase"/>
</dbReference>
<evidence type="ECO:0000313" key="8">
    <source>
        <dbReference type="Proteomes" id="UP001200430"/>
    </source>
</evidence>
<dbReference type="InterPro" id="IPR003964">
    <property type="entry name" value="Carb_kinase"/>
</dbReference>
<keyword evidence="3 5" id="KW-0418">Kinase</keyword>
<reference evidence="7 8" key="1">
    <citation type="submission" date="2022-01" db="EMBL/GenBank/DDBJ databases">
        <title>Dethiosulfovibrio faecalis sp. nov., a novel proteolytic, non-sulfur-reducing bacterium isolated from a marine aquaculture solid waste bioreactor.</title>
        <authorList>
            <person name="Grabowski S."/>
            <person name="Apolinario E."/>
            <person name="Schneider N."/>
            <person name="Marshall C.W."/>
            <person name="Sowers K.R."/>
        </authorList>
    </citation>
    <scope>NUCLEOTIDE SEQUENCE [LARGE SCALE GENOMIC DNA]</scope>
    <source>
        <strain evidence="7 8">DSM 12537</strain>
    </source>
</reference>
<keyword evidence="2 5" id="KW-0808">Transferase</keyword>
<dbReference type="EMBL" id="JAKGUD010000005">
    <property type="protein sequence ID" value="MCF4142495.1"/>
    <property type="molecule type" value="Genomic_DNA"/>
</dbReference>
<organism evidence="7 8">
    <name type="scientific">Dethiosulfovibrio marinus</name>
    <dbReference type="NCBI Taxonomy" id="133532"/>
    <lineage>
        <taxon>Bacteria</taxon>
        <taxon>Thermotogati</taxon>
        <taxon>Synergistota</taxon>
        <taxon>Synergistia</taxon>
        <taxon>Synergistales</taxon>
        <taxon>Dethiosulfovibrionaceae</taxon>
        <taxon>Dethiosulfovibrio</taxon>
    </lineage>
</organism>
<dbReference type="RefSeq" id="WP_236099220.1">
    <property type="nucleotide sequence ID" value="NZ_JAKGUD010000005.1"/>
</dbReference>
<sequence>MSKRVVVALGGNAILQRGQKGTEADQRENVRKTVAQIVKMIEAGYEVVLTHGNGPQVGAILIQNEAGRGSVPAMPMDVCGAESQGFIGYMFVQEFKKALIAHGLDKEPICIVTQVEVSSEDPAFANPTKPVGPFYDEATAKARIESSGESWIEDAGRGWRRVVPSPKPINIVERKAVRELADNGYVVVASGGGGIPVVKSSDGSYGGVEAVIDKDLAGELLAQQVDADLFMILTDVPKVALRYGTPDEEWLGKVTIDEMKVYQSEGHFKAGSMGPKVSAAMAFVMNGGSRAVIASLDQALEALEGTEGTQIVKN</sequence>
<gene>
    <name evidence="7" type="primary">arcC</name>
    <name evidence="7" type="ORF">L2W38_06680</name>
</gene>
<dbReference type="PANTHER" id="PTHR30409">
    <property type="entry name" value="CARBAMATE KINASE"/>
    <property type="match status" value="1"/>
</dbReference>
<dbReference type="Proteomes" id="UP001200430">
    <property type="component" value="Unassembled WGS sequence"/>
</dbReference>
<dbReference type="GO" id="GO:0008804">
    <property type="term" value="F:carbamate kinase activity"/>
    <property type="evidence" value="ECO:0007669"/>
    <property type="project" value="UniProtKB-EC"/>
</dbReference>
<dbReference type="PANTHER" id="PTHR30409:SF1">
    <property type="entry name" value="CARBAMATE KINASE-RELATED"/>
    <property type="match status" value="1"/>
</dbReference>
<dbReference type="NCBIfam" id="NF009007">
    <property type="entry name" value="PRK12352.1"/>
    <property type="match status" value="1"/>
</dbReference>
<evidence type="ECO:0000256" key="4">
    <source>
        <dbReference type="NCBIfam" id="TIGR00746"/>
    </source>
</evidence>
<comment type="caution">
    <text evidence="7">The sequence shown here is derived from an EMBL/GenBank/DDBJ whole genome shotgun (WGS) entry which is preliminary data.</text>
</comment>
<evidence type="ECO:0000256" key="2">
    <source>
        <dbReference type="ARBA" id="ARBA00022679"/>
    </source>
</evidence>
<dbReference type="PIRSF" id="PIRSF000723">
    <property type="entry name" value="Carbamate_kin"/>
    <property type="match status" value="1"/>
</dbReference>
<dbReference type="CDD" id="cd04235">
    <property type="entry name" value="AAK_CK"/>
    <property type="match status" value="1"/>
</dbReference>
<accession>A0ABS9EMS5</accession>
<dbReference type="PRINTS" id="PR01469">
    <property type="entry name" value="CARBMTKINASE"/>
</dbReference>
<keyword evidence="8" id="KW-1185">Reference proteome</keyword>
<evidence type="ECO:0000313" key="7">
    <source>
        <dbReference type="EMBL" id="MCF4142495.1"/>
    </source>
</evidence>
<dbReference type="SUPFAM" id="SSF53633">
    <property type="entry name" value="Carbamate kinase-like"/>
    <property type="match status" value="1"/>
</dbReference>
<evidence type="ECO:0000256" key="5">
    <source>
        <dbReference type="PIRNR" id="PIRNR000723"/>
    </source>
</evidence>
<dbReference type="InterPro" id="IPR036393">
    <property type="entry name" value="AceGlu_kinase-like_sf"/>
</dbReference>